<dbReference type="EMBL" id="CAJOBE010064696">
    <property type="protein sequence ID" value="CAF4397509.1"/>
    <property type="molecule type" value="Genomic_DNA"/>
</dbReference>
<organism evidence="1 2">
    <name type="scientific">Rotaria sordida</name>
    <dbReference type="NCBI Taxonomy" id="392033"/>
    <lineage>
        <taxon>Eukaryota</taxon>
        <taxon>Metazoa</taxon>
        <taxon>Spiralia</taxon>
        <taxon>Gnathifera</taxon>
        <taxon>Rotifera</taxon>
        <taxon>Eurotatoria</taxon>
        <taxon>Bdelloidea</taxon>
        <taxon>Philodinida</taxon>
        <taxon>Philodinidae</taxon>
        <taxon>Rotaria</taxon>
    </lineage>
</organism>
<evidence type="ECO:0000313" key="1">
    <source>
        <dbReference type="EMBL" id="CAF4397509.1"/>
    </source>
</evidence>
<sequence length="57" mass="5952">TSSVIMSNRSGAEVFVSTVVIVSDDDFFFFGYFAMAGGRGVEVGQFSSSSAGDNNSL</sequence>
<feature type="non-terminal residue" evidence="1">
    <location>
        <position position="1"/>
    </location>
</feature>
<reference evidence="1" key="1">
    <citation type="submission" date="2021-02" db="EMBL/GenBank/DDBJ databases">
        <authorList>
            <person name="Nowell W R."/>
        </authorList>
    </citation>
    <scope>NUCLEOTIDE SEQUENCE</scope>
</reference>
<protein>
    <submittedName>
        <fullName evidence="1">Uncharacterized protein</fullName>
    </submittedName>
</protein>
<dbReference type="Proteomes" id="UP000663874">
    <property type="component" value="Unassembled WGS sequence"/>
</dbReference>
<name>A0A820NU71_9BILA</name>
<comment type="caution">
    <text evidence="1">The sequence shown here is derived from an EMBL/GenBank/DDBJ whole genome shotgun (WGS) entry which is preliminary data.</text>
</comment>
<evidence type="ECO:0000313" key="2">
    <source>
        <dbReference type="Proteomes" id="UP000663874"/>
    </source>
</evidence>
<proteinExistence type="predicted"/>
<dbReference type="AlphaFoldDB" id="A0A820NU71"/>
<gene>
    <name evidence="1" type="ORF">FNK824_LOCUS43845</name>
</gene>
<accession>A0A820NU71</accession>